<keyword evidence="4" id="KW-0902">Two-component regulatory system</keyword>
<dbReference type="Gene3D" id="3.30.565.10">
    <property type="entry name" value="Histidine kinase-like ATPase, C-terminal domain"/>
    <property type="match status" value="1"/>
</dbReference>
<keyword evidence="3 5" id="KW-0597">Phosphoprotein</keyword>
<sequence length="617" mass="69213">MPKLSNRVENTMNKPSPENMPRRILVIDDTELIHTDFEKVLSRTPASENELALEALDRMIFAEEKEAESSKEPRFDFQVDHALQGQDGFEMVGKAMEEGSPYAVAFVDMRMPPGWDGLKTVEEISAKDPNIQLVICSAYSDYSWRSITEKVGQTDRLLILKKPFDQAEVYQLAVALSEKWQAESANRLLLNKLEAQVERRTEQLTEANEKLNRLNSELQIAADEARAAERAKGRFLATMSHEIRTTLNGIIGASHMLNHSENLAGEDREFASIIQTSGDALMVIINDILDYSKYESGQLELEKIPFSLRDLARECVNLMDSSITKHNISLELDYDPNLPELVEGDPARIRQVVLNLLNNAIKFGRDGIVTMALAVEERSTGKLKLRISIKDRGIGMSQSTVDRLFSAFMQADSSTTREYGGTGLGLAICKLLADAMNATIEVDSKLGAGTNFAFTLDLMIPEESTKPVEIEKSNSPEQETESVRKAVHMDFESKKVLLVDDNAINRKLGSKFLKQMNIEVELATNGLEAYEKVVENEYDLVLMDLQMPELDGFEATQKIRASKSPHKDVTIIALTANAFKEVRHQCHSVGMQDFITKPLRVNVLSEVLKKWILDPSR</sequence>
<evidence type="ECO:0000259" key="8">
    <source>
        <dbReference type="PROSITE" id="PS50109"/>
    </source>
</evidence>
<dbReference type="CDD" id="cd00082">
    <property type="entry name" value="HisKA"/>
    <property type="match status" value="1"/>
</dbReference>
<dbReference type="SUPFAM" id="SSF52172">
    <property type="entry name" value="CheY-like"/>
    <property type="match status" value="2"/>
</dbReference>
<keyword evidence="11" id="KW-1185">Reference proteome</keyword>
<comment type="caution">
    <text evidence="10">The sequence shown here is derived from an EMBL/GenBank/DDBJ whole genome shotgun (WGS) entry which is preliminary data.</text>
</comment>
<dbReference type="SMART" id="SM00448">
    <property type="entry name" value="REC"/>
    <property type="match status" value="1"/>
</dbReference>
<evidence type="ECO:0000256" key="1">
    <source>
        <dbReference type="ARBA" id="ARBA00000085"/>
    </source>
</evidence>
<dbReference type="CDD" id="cd16922">
    <property type="entry name" value="HATPase_EvgS-ArcB-TorS-like"/>
    <property type="match status" value="1"/>
</dbReference>
<proteinExistence type="predicted"/>
<organism evidence="10 11">
    <name type="scientific">Pelagicoccus albus</name>
    <dbReference type="NCBI Taxonomy" id="415222"/>
    <lineage>
        <taxon>Bacteria</taxon>
        <taxon>Pseudomonadati</taxon>
        <taxon>Verrucomicrobiota</taxon>
        <taxon>Opitutia</taxon>
        <taxon>Puniceicoccales</taxon>
        <taxon>Pelagicoccaceae</taxon>
        <taxon>Pelagicoccus</taxon>
    </lineage>
</organism>
<feature type="coiled-coil region" evidence="6">
    <location>
        <begin position="190"/>
        <end position="231"/>
    </location>
</feature>
<name>A0A7X1B3U4_9BACT</name>
<dbReference type="InterPro" id="IPR036097">
    <property type="entry name" value="HisK_dim/P_sf"/>
</dbReference>
<dbReference type="Pfam" id="PF00512">
    <property type="entry name" value="HisKA"/>
    <property type="match status" value="1"/>
</dbReference>
<dbReference type="SUPFAM" id="SSF47384">
    <property type="entry name" value="Homodimeric domain of signal transducing histidine kinase"/>
    <property type="match status" value="1"/>
</dbReference>
<feature type="region of interest" description="Disordered" evidence="7">
    <location>
        <begin position="1"/>
        <end position="20"/>
    </location>
</feature>
<dbReference type="EMBL" id="JACHVC010000006">
    <property type="protein sequence ID" value="MBC2605138.1"/>
    <property type="molecule type" value="Genomic_DNA"/>
</dbReference>
<feature type="compositionally biased region" description="Polar residues" evidence="7">
    <location>
        <begin position="7"/>
        <end position="16"/>
    </location>
</feature>
<evidence type="ECO:0000256" key="2">
    <source>
        <dbReference type="ARBA" id="ARBA00012438"/>
    </source>
</evidence>
<dbReference type="PANTHER" id="PTHR45339:SF1">
    <property type="entry name" value="HYBRID SIGNAL TRANSDUCTION HISTIDINE KINASE J"/>
    <property type="match status" value="1"/>
</dbReference>
<reference evidence="10 11" key="1">
    <citation type="submission" date="2020-07" db="EMBL/GenBank/DDBJ databases">
        <authorList>
            <person name="Feng X."/>
        </authorList>
    </citation>
    <scope>NUCLEOTIDE SEQUENCE [LARGE SCALE GENOMIC DNA]</scope>
    <source>
        <strain evidence="10 11">JCM23202</strain>
    </source>
</reference>
<dbReference type="InterPro" id="IPR011006">
    <property type="entry name" value="CheY-like_superfamily"/>
</dbReference>
<dbReference type="Gene3D" id="3.40.50.2300">
    <property type="match status" value="2"/>
</dbReference>
<evidence type="ECO:0000256" key="6">
    <source>
        <dbReference type="SAM" id="Coils"/>
    </source>
</evidence>
<dbReference type="PROSITE" id="PS50109">
    <property type="entry name" value="HIS_KIN"/>
    <property type="match status" value="1"/>
</dbReference>
<feature type="domain" description="Response regulatory" evidence="9">
    <location>
        <begin position="23"/>
        <end position="177"/>
    </location>
</feature>
<protein>
    <recommendedName>
        <fullName evidence="2">histidine kinase</fullName>
        <ecNumber evidence="2">2.7.13.3</ecNumber>
    </recommendedName>
</protein>
<dbReference type="GO" id="GO:0000155">
    <property type="term" value="F:phosphorelay sensor kinase activity"/>
    <property type="evidence" value="ECO:0007669"/>
    <property type="project" value="InterPro"/>
</dbReference>
<comment type="catalytic activity">
    <reaction evidence="1">
        <text>ATP + protein L-histidine = ADP + protein N-phospho-L-histidine.</text>
        <dbReference type="EC" id="2.7.13.3"/>
    </reaction>
</comment>
<dbReference type="Pfam" id="PF00072">
    <property type="entry name" value="Response_reg"/>
    <property type="match status" value="1"/>
</dbReference>
<dbReference type="InterPro" id="IPR003594">
    <property type="entry name" value="HATPase_dom"/>
</dbReference>
<dbReference type="InterPro" id="IPR005467">
    <property type="entry name" value="His_kinase_dom"/>
</dbReference>
<dbReference type="InterPro" id="IPR003661">
    <property type="entry name" value="HisK_dim/P_dom"/>
</dbReference>
<dbReference type="AlphaFoldDB" id="A0A7X1B3U4"/>
<dbReference type="PANTHER" id="PTHR45339">
    <property type="entry name" value="HYBRID SIGNAL TRANSDUCTION HISTIDINE KINASE J"/>
    <property type="match status" value="1"/>
</dbReference>
<dbReference type="Pfam" id="PF02518">
    <property type="entry name" value="HATPase_c"/>
    <property type="match status" value="1"/>
</dbReference>
<evidence type="ECO:0000256" key="7">
    <source>
        <dbReference type="SAM" id="MobiDB-lite"/>
    </source>
</evidence>
<dbReference type="SMART" id="SM00387">
    <property type="entry name" value="HATPase_c"/>
    <property type="match status" value="1"/>
</dbReference>
<dbReference type="Gene3D" id="1.10.287.130">
    <property type="match status" value="1"/>
</dbReference>
<dbReference type="Proteomes" id="UP000526501">
    <property type="component" value="Unassembled WGS sequence"/>
</dbReference>
<dbReference type="InterPro" id="IPR004358">
    <property type="entry name" value="Sig_transdc_His_kin-like_C"/>
</dbReference>
<dbReference type="SMART" id="SM00388">
    <property type="entry name" value="HisKA"/>
    <property type="match status" value="1"/>
</dbReference>
<dbReference type="RefSeq" id="WP_185659031.1">
    <property type="nucleotide sequence ID" value="NZ_CAWPOO010000006.1"/>
</dbReference>
<evidence type="ECO:0000256" key="3">
    <source>
        <dbReference type="ARBA" id="ARBA00022553"/>
    </source>
</evidence>
<dbReference type="InterPro" id="IPR001789">
    <property type="entry name" value="Sig_transdc_resp-reg_receiver"/>
</dbReference>
<dbReference type="EC" id="2.7.13.3" evidence="2"/>
<dbReference type="PRINTS" id="PR00344">
    <property type="entry name" value="BCTRLSENSOR"/>
</dbReference>
<feature type="modified residue" description="4-aspartylphosphate" evidence="5">
    <location>
        <position position="544"/>
    </location>
</feature>
<feature type="domain" description="Response regulatory" evidence="9">
    <location>
        <begin position="495"/>
        <end position="612"/>
    </location>
</feature>
<evidence type="ECO:0000256" key="4">
    <source>
        <dbReference type="ARBA" id="ARBA00023012"/>
    </source>
</evidence>
<feature type="modified residue" description="4-aspartylphosphate" evidence="5">
    <location>
        <position position="108"/>
    </location>
</feature>
<dbReference type="SUPFAM" id="SSF55874">
    <property type="entry name" value="ATPase domain of HSP90 chaperone/DNA topoisomerase II/histidine kinase"/>
    <property type="match status" value="1"/>
</dbReference>
<dbReference type="PROSITE" id="PS50110">
    <property type="entry name" value="RESPONSE_REGULATORY"/>
    <property type="match status" value="2"/>
</dbReference>
<keyword evidence="6" id="KW-0175">Coiled coil</keyword>
<dbReference type="InterPro" id="IPR036890">
    <property type="entry name" value="HATPase_C_sf"/>
</dbReference>
<accession>A0A7X1B3U4</accession>
<feature type="domain" description="Histidine kinase" evidence="8">
    <location>
        <begin position="238"/>
        <end position="460"/>
    </location>
</feature>
<evidence type="ECO:0000313" key="10">
    <source>
        <dbReference type="EMBL" id="MBC2605138.1"/>
    </source>
</evidence>
<dbReference type="FunFam" id="3.30.565.10:FF:000010">
    <property type="entry name" value="Sensor histidine kinase RcsC"/>
    <property type="match status" value="1"/>
</dbReference>
<gene>
    <name evidence="10" type="ORF">H5P27_03690</name>
</gene>
<evidence type="ECO:0000259" key="9">
    <source>
        <dbReference type="PROSITE" id="PS50110"/>
    </source>
</evidence>
<evidence type="ECO:0000256" key="5">
    <source>
        <dbReference type="PROSITE-ProRule" id="PRU00169"/>
    </source>
</evidence>
<evidence type="ECO:0000313" key="11">
    <source>
        <dbReference type="Proteomes" id="UP000526501"/>
    </source>
</evidence>
<dbReference type="CDD" id="cd17546">
    <property type="entry name" value="REC_hyHK_CKI1_RcsC-like"/>
    <property type="match status" value="1"/>
</dbReference>